<keyword evidence="2" id="KW-1185">Reference proteome</keyword>
<sequence>MHTFPRPRAERLSVERDHVDATCPECGGTDIASYRALSEGGWWTVVKCQDCLASLERTPAPALGSFVPLGTTVANTPSASATATATATATAGGRA</sequence>
<comment type="caution">
    <text evidence="1">The sequence shown here is derived from an EMBL/GenBank/DDBJ whole genome shotgun (WGS) entry which is preliminary data.</text>
</comment>
<evidence type="ECO:0000313" key="2">
    <source>
        <dbReference type="Proteomes" id="UP001165587"/>
    </source>
</evidence>
<dbReference type="AlphaFoldDB" id="A0AA41XF85"/>
<dbReference type="Proteomes" id="UP001165587">
    <property type="component" value="Unassembled WGS sequence"/>
</dbReference>
<dbReference type="RefSeq" id="WP_259530089.1">
    <property type="nucleotide sequence ID" value="NZ_JANLCK010000008.1"/>
</dbReference>
<proteinExistence type="predicted"/>
<organism evidence="1 2">
    <name type="scientific">Herbiconiux oxytropis</name>
    <dbReference type="NCBI Taxonomy" id="2970915"/>
    <lineage>
        <taxon>Bacteria</taxon>
        <taxon>Bacillati</taxon>
        <taxon>Actinomycetota</taxon>
        <taxon>Actinomycetes</taxon>
        <taxon>Micrococcales</taxon>
        <taxon>Microbacteriaceae</taxon>
        <taxon>Herbiconiux</taxon>
    </lineage>
</organism>
<name>A0AA41XF85_9MICO</name>
<accession>A0AA41XF85</accession>
<evidence type="ECO:0000313" key="1">
    <source>
        <dbReference type="EMBL" id="MCS5727119.1"/>
    </source>
</evidence>
<reference evidence="1" key="1">
    <citation type="submission" date="2022-08" db="EMBL/GenBank/DDBJ databases">
        <authorList>
            <person name="Deng Y."/>
            <person name="Han X.-F."/>
            <person name="Zhang Y.-Q."/>
        </authorList>
    </citation>
    <scope>NUCLEOTIDE SEQUENCE</scope>
    <source>
        <strain evidence="1">CPCC 203407</strain>
    </source>
</reference>
<gene>
    <name evidence="1" type="ORF">N1028_14560</name>
</gene>
<dbReference type="EMBL" id="JANLCK010000008">
    <property type="protein sequence ID" value="MCS5727119.1"/>
    <property type="molecule type" value="Genomic_DNA"/>
</dbReference>
<protein>
    <submittedName>
        <fullName evidence="1">Uncharacterized protein</fullName>
    </submittedName>
</protein>